<name>A0A9J6ENU2_RHIMP</name>
<reference evidence="2" key="2">
    <citation type="submission" date="2021-09" db="EMBL/GenBank/DDBJ databases">
        <authorList>
            <person name="Jia N."/>
            <person name="Wang J."/>
            <person name="Shi W."/>
            <person name="Du L."/>
            <person name="Sun Y."/>
            <person name="Zhan W."/>
            <person name="Jiang J."/>
            <person name="Wang Q."/>
            <person name="Zhang B."/>
            <person name="Ji P."/>
            <person name="Sakyi L.B."/>
            <person name="Cui X."/>
            <person name="Yuan T."/>
            <person name="Jiang B."/>
            <person name="Yang W."/>
            <person name="Lam T.T.-Y."/>
            <person name="Chang Q."/>
            <person name="Ding S."/>
            <person name="Wang X."/>
            <person name="Zhu J."/>
            <person name="Ruan X."/>
            <person name="Zhao L."/>
            <person name="Wei J."/>
            <person name="Que T."/>
            <person name="Du C."/>
            <person name="Cheng J."/>
            <person name="Dai P."/>
            <person name="Han X."/>
            <person name="Huang E."/>
            <person name="Gao Y."/>
            <person name="Liu J."/>
            <person name="Shao H."/>
            <person name="Ye R."/>
            <person name="Li L."/>
            <person name="Wei W."/>
            <person name="Wang X."/>
            <person name="Wang C."/>
            <person name="Huo Q."/>
            <person name="Li W."/>
            <person name="Guo W."/>
            <person name="Chen H."/>
            <person name="Chen S."/>
            <person name="Zhou L."/>
            <person name="Zhou L."/>
            <person name="Ni X."/>
            <person name="Tian J."/>
            <person name="Zhou Y."/>
            <person name="Sheng Y."/>
            <person name="Liu T."/>
            <person name="Pan Y."/>
            <person name="Xia L."/>
            <person name="Li J."/>
            <person name="Zhao F."/>
            <person name="Cao W."/>
        </authorList>
    </citation>
    <scope>NUCLEOTIDE SEQUENCE</scope>
    <source>
        <strain evidence="2">Rmic-2018</strain>
        <tissue evidence="2">Larvae</tissue>
    </source>
</reference>
<accession>A0A9J6ENU2</accession>
<protein>
    <submittedName>
        <fullName evidence="2">Uncharacterized protein</fullName>
    </submittedName>
</protein>
<dbReference type="EMBL" id="JABSTU010000003">
    <property type="protein sequence ID" value="KAH8036139.1"/>
    <property type="molecule type" value="Genomic_DNA"/>
</dbReference>
<comment type="caution">
    <text evidence="2">The sequence shown here is derived from an EMBL/GenBank/DDBJ whole genome shotgun (WGS) entry which is preliminary data.</text>
</comment>
<feature type="transmembrane region" description="Helical" evidence="1">
    <location>
        <begin position="24"/>
        <end position="43"/>
    </location>
</feature>
<feature type="transmembrane region" description="Helical" evidence="1">
    <location>
        <begin position="93"/>
        <end position="111"/>
    </location>
</feature>
<dbReference type="AlphaFoldDB" id="A0A9J6ENU2"/>
<organism evidence="2 3">
    <name type="scientific">Rhipicephalus microplus</name>
    <name type="common">Cattle tick</name>
    <name type="synonym">Boophilus microplus</name>
    <dbReference type="NCBI Taxonomy" id="6941"/>
    <lineage>
        <taxon>Eukaryota</taxon>
        <taxon>Metazoa</taxon>
        <taxon>Ecdysozoa</taxon>
        <taxon>Arthropoda</taxon>
        <taxon>Chelicerata</taxon>
        <taxon>Arachnida</taxon>
        <taxon>Acari</taxon>
        <taxon>Parasitiformes</taxon>
        <taxon>Ixodida</taxon>
        <taxon>Ixodoidea</taxon>
        <taxon>Ixodidae</taxon>
        <taxon>Rhipicephalinae</taxon>
        <taxon>Rhipicephalus</taxon>
        <taxon>Boophilus</taxon>
    </lineage>
</organism>
<gene>
    <name evidence="2" type="ORF">HPB51_017950</name>
</gene>
<dbReference type="Proteomes" id="UP000821866">
    <property type="component" value="Chromosome 11"/>
</dbReference>
<proteinExistence type="predicted"/>
<reference evidence="2" key="1">
    <citation type="journal article" date="2020" name="Cell">
        <title>Large-Scale Comparative Analyses of Tick Genomes Elucidate Their Genetic Diversity and Vector Capacities.</title>
        <authorList>
            <consortium name="Tick Genome and Microbiome Consortium (TIGMIC)"/>
            <person name="Jia N."/>
            <person name="Wang J."/>
            <person name="Shi W."/>
            <person name="Du L."/>
            <person name="Sun Y."/>
            <person name="Zhan W."/>
            <person name="Jiang J.F."/>
            <person name="Wang Q."/>
            <person name="Zhang B."/>
            <person name="Ji P."/>
            <person name="Bell-Sakyi L."/>
            <person name="Cui X.M."/>
            <person name="Yuan T.T."/>
            <person name="Jiang B.G."/>
            <person name="Yang W.F."/>
            <person name="Lam T.T."/>
            <person name="Chang Q.C."/>
            <person name="Ding S.J."/>
            <person name="Wang X.J."/>
            <person name="Zhu J.G."/>
            <person name="Ruan X.D."/>
            <person name="Zhao L."/>
            <person name="Wei J.T."/>
            <person name="Ye R.Z."/>
            <person name="Que T.C."/>
            <person name="Du C.H."/>
            <person name="Zhou Y.H."/>
            <person name="Cheng J.X."/>
            <person name="Dai P.F."/>
            <person name="Guo W.B."/>
            <person name="Han X.H."/>
            <person name="Huang E.J."/>
            <person name="Li L.F."/>
            <person name="Wei W."/>
            <person name="Gao Y.C."/>
            <person name="Liu J.Z."/>
            <person name="Shao H.Z."/>
            <person name="Wang X."/>
            <person name="Wang C.C."/>
            <person name="Yang T.C."/>
            <person name="Huo Q.B."/>
            <person name="Li W."/>
            <person name="Chen H.Y."/>
            <person name="Chen S.E."/>
            <person name="Zhou L.G."/>
            <person name="Ni X.B."/>
            <person name="Tian J.H."/>
            <person name="Sheng Y."/>
            <person name="Liu T."/>
            <person name="Pan Y.S."/>
            <person name="Xia L.Y."/>
            <person name="Li J."/>
            <person name="Zhao F."/>
            <person name="Cao W.C."/>
        </authorList>
    </citation>
    <scope>NUCLEOTIDE SEQUENCE</scope>
    <source>
        <strain evidence="2">Rmic-2018</strain>
    </source>
</reference>
<keyword evidence="1" id="KW-1133">Transmembrane helix</keyword>
<evidence type="ECO:0000256" key="1">
    <source>
        <dbReference type="SAM" id="Phobius"/>
    </source>
</evidence>
<keyword evidence="1" id="KW-0472">Membrane</keyword>
<sequence>MVYWYRDCDPVLSGSIPRYDQGTAVAALVVFVLQIWQTTGRFFSRITPARMTYSVDRCLGNYTLHEEAPPQSTEQFGVADELCAGALHSGRDVIVLILVLLICCCLCYLWYSSNQQNVPPHGVGYQPVINQPAAYPSAPPLAPNPLGNPPPYNLRFCSACQHPHTAYVTPAQIVNELPPPKCHIHVLDTHGSPNDKCSTPGFAGTERR</sequence>
<evidence type="ECO:0000313" key="2">
    <source>
        <dbReference type="EMBL" id="KAH8036139.1"/>
    </source>
</evidence>
<keyword evidence="1" id="KW-0812">Transmembrane</keyword>
<evidence type="ECO:0000313" key="3">
    <source>
        <dbReference type="Proteomes" id="UP000821866"/>
    </source>
</evidence>
<dbReference type="VEuPathDB" id="VectorBase:LOC119180705"/>
<keyword evidence="3" id="KW-1185">Reference proteome</keyword>